<dbReference type="Proteomes" id="UP000039324">
    <property type="component" value="Unassembled WGS sequence"/>
</dbReference>
<evidence type="ECO:0000313" key="6">
    <source>
        <dbReference type="Proteomes" id="UP000290189"/>
    </source>
</evidence>
<accession>A0A0G4IZH6</accession>
<dbReference type="InterPro" id="IPR037047">
    <property type="entry name" value="PITH_dom_sf"/>
</dbReference>
<dbReference type="SUPFAM" id="SSF49785">
    <property type="entry name" value="Galactose-binding domain-like"/>
    <property type="match status" value="1"/>
</dbReference>
<dbReference type="OrthoDB" id="2121326at2759"/>
<proteinExistence type="inferred from homology"/>
<comment type="similarity">
    <text evidence="1">Belongs to the PITHD1 family.</text>
</comment>
<organism evidence="3 5">
    <name type="scientific">Plasmodiophora brassicae</name>
    <name type="common">Clubroot disease agent</name>
    <dbReference type="NCBI Taxonomy" id="37360"/>
    <lineage>
        <taxon>Eukaryota</taxon>
        <taxon>Sar</taxon>
        <taxon>Rhizaria</taxon>
        <taxon>Endomyxa</taxon>
        <taxon>Phytomyxea</taxon>
        <taxon>Plasmodiophorida</taxon>
        <taxon>Plasmodiophoridae</taxon>
        <taxon>Plasmodiophora</taxon>
    </lineage>
</organism>
<name>A0A0G4IZH6_PLABS</name>
<dbReference type="PANTHER" id="PTHR12175:SF5">
    <property type="entry name" value="OS03G0795500 PROTEIN"/>
    <property type="match status" value="1"/>
</dbReference>
<dbReference type="Proteomes" id="UP000290189">
    <property type="component" value="Unassembled WGS sequence"/>
</dbReference>
<protein>
    <recommendedName>
        <fullName evidence="2">PITH domain-containing protein</fullName>
    </recommendedName>
</protein>
<reference evidence="3 5" key="1">
    <citation type="submission" date="2015-02" db="EMBL/GenBank/DDBJ databases">
        <authorList>
            <person name="Chooi Y.-H."/>
        </authorList>
    </citation>
    <scope>NUCLEOTIDE SEQUENCE [LARGE SCALE GENOMIC DNA]</scope>
    <source>
        <strain evidence="3">E3</strain>
    </source>
</reference>
<evidence type="ECO:0000313" key="3">
    <source>
        <dbReference type="EMBL" id="CEP00476.1"/>
    </source>
</evidence>
<dbReference type="PROSITE" id="PS51532">
    <property type="entry name" value="PITH"/>
    <property type="match status" value="1"/>
</dbReference>
<geneLocation type="mitochondrion" evidence="4"/>
<dbReference type="EMBL" id="CDSF01000101">
    <property type="protein sequence ID" value="CEP00476.1"/>
    <property type="molecule type" value="Genomic_DNA"/>
</dbReference>
<dbReference type="AlphaFoldDB" id="A0A0G4IZH6"/>
<dbReference type="GO" id="GO:0005737">
    <property type="term" value="C:cytoplasm"/>
    <property type="evidence" value="ECO:0007669"/>
    <property type="project" value="UniProtKB-ARBA"/>
</dbReference>
<keyword evidence="5" id="KW-1185">Reference proteome</keyword>
<gene>
    <name evidence="3" type="ORF">PBRA_001530</name>
    <name evidence="4" type="ORF">PLBR_LOCUS1239</name>
</gene>
<evidence type="ECO:0000313" key="5">
    <source>
        <dbReference type="Proteomes" id="UP000039324"/>
    </source>
</evidence>
<dbReference type="InterPro" id="IPR008979">
    <property type="entry name" value="Galactose-bd-like_sf"/>
</dbReference>
<sequence>MSSSAFVDLASSIDLRQSTALNVLDGSTEALRGIIGPEASGTGILSSDPDVDAQVLLSVAFQNAVKLHSIAIKADVNPPENGSGPATVHVFIGKPNLDFSEAQSSSPVQTLHVTEADLSGKPIPLRFVKFQNVHSVQLFIESNQDQEDVTFINRIQFNGASVQGMNVGDLKNMHDEH</sequence>
<reference evidence="4 6" key="2">
    <citation type="submission" date="2018-03" db="EMBL/GenBank/DDBJ databases">
        <authorList>
            <person name="Fogelqvist J."/>
        </authorList>
    </citation>
    <scope>NUCLEOTIDE SEQUENCE [LARGE SCALE GENOMIC DNA]</scope>
</reference>
<keyword evidence="4" id="KW-0496">Mitochondrion</keyword>
<evidence type="ECO:0000256" key="1">
    <source>
        <dbReference type="ARBA" id="ARBA00025788"/>
    </source>
</evidence>
<dbReference type="PANTHER" id="PTHR12175">
    <property type="entry name" value="AD039 HT014 THIOREDOXIN FAMILY TRP26"/>
    <property type="match status" value="1"/>
</dbReference>
<dbReference type="OMA" id="IESSECY"/>
<dbReference type="InterPro" id="IPR045099">
    <property type="entry name" value="PITH1-like"/>
</dbReference>
<dbReference type="InterPro" id="IPR010400">
    <property type="entry name" value="PITH_dom"/>
</dbReference>
<dbReference type="Gene3D" id="2.60.120.470">
    <property type="entry name" value="PITH domain"/>
    <property type="match status" value="1"/>
</dbReference>
<dbReference type="Pfam" id="PF06201">
    <property type="entry name" value="PITH"/>
    <property type="match status" value="1"/>
</dbReference>
<evidence type="ECO:0000259" key="2">
    <source>
        <dbReference type="PROSITE" id="PS51532"/>
    </source>
</evidence>
<feature type="domain" description="PITH" evidence="2">
    <location>
        <begin position="1"/>
        <end position="177"/>
    </location>
</feature>
<dbReference type="EMBL" id="OVEO01000002">
    <property type="protein sequence ID" value="SPQ94024.1"/>
    <property type="molecule type" value="Genomic_DNA"/>
</dbReference>
<evidence type="ECO:0000313" key="4">
    <source>
        <dbReference type="EMBL" id="SPQ94024.1"/>
    </source>
</evidence>
<dbReference type="STRING" id="37360.A0A0G4IZH6"/>